<accession>A0A4V6RS14</accession>
<proteinExistence type="predicted"/>
<dbReference type="Proteomes" id="UP000309450">
    <property type="component" value="Unassembled WGS sequence"/>
</dbReference>
<gene>
    <name evidence="1" type="ORF">E7811_12100</name>
</gene>
<evidence type="ECO:0000313" key="2">
    <source>
        <dbReference type="Proteomes" id="UP000309450"/>
    </source>
</evidence>
<dbReference type="RefSeq" id="WP_136394916.1">
    <property type="nucleotide sequence ID" value="NZ_SSND01000003.1"/>
</dbReference>
<comment type="caution">
    <text evidence="1">The sequence shown here is derived from an EMBL/GenBank/DDBJ whole genome shotgun (WGS) entry which is preliminary data.</text>
</comment>
<sequence length="290" mass="32919">MRIAYHLGVHCTDNDRLITSLAQNRDLLQREGVAVPPPARYRTLIRDTAISLKGRTATPETQALVLDQILDDREVERVVLSWDSFLAFPLWALQGGLYPNGGQRMHAIAQIFPDLEAEFFLAIRSPATFLPELLKKQRGKSYDEFMGGVHPQDLFWSTLIRDLRAHNPGVPVTVWCDEDTPLLWPEVLRTVADIPHDIPLDGQDALLRTLMTEDGMDRMNGYLATHPPRSEAQWRRVASAFLDKFARPEELTMEVDLPGWTEDLVEALTVQYEQDVARIAHLPGVRLLQP</sequence>
<name>A0A4V6RS14_9RHOB</name>
<reference evidence="1 2" key="1">
    <citation type="submission" date="2019-04" db="EMBL/GenBank/DDBJ databases">
        <title>Draft genome sequence of Gemmobacter aestuarii sp. nov.</title>
        <authorList>
            <person name="Hameed A."/>
            <person name="Lin S.-Y."/>
            <person name="Shahina M."/>
            <person name="Lai W.-A."/>
            <person name="Young C.-C."/>
        </authorList>
    </citation>
    <scope>NUCLEOTIDE SEQUENCE [LARGE SCALE GENOMIC DNA]</scope>
    <source>
        <strain evidence="1 2">CC-PW-75</strain>
    </source>
</reference>
<evidence type="ECO:0000313" key="1">
    <source>
        <dbReference type="EMBL" id="THD82890.1"/>
    </source>
</evidence>
<evidence type="ECO:0008006" key="3">
    <source>
        <dbReference type="Google" id="ProtNLM"/>
    </source>
</evidence>
<dbReference type="OrthoDB" id="7816979at2"/>
<protein>
    <recommendedName>
        <fullName evidence="3">Sulfotransferase family protein</fullName>
    </recommendedName>
</protein>
<organism evidence="1 2">
    <name type="scientific">Aliigemmobacter aestuarii</name>
    <dbReference type="NCBI Taxonomy" id="1445661"/>
    <lineage>
        <taxon>Bacteria</taxon>
        <taxon>Pseudomonadati</taxon>
        <taxon>Pseudomonadota</taxon>
        <taxon>Alphaproteobacteria</taxon>
        <taxon>Rhodobacterales</taxon>
        <taxon>Paracoccaceae</taxon>
        <taxon>Aliigemmobacter</taxon>
    </lineage>
</organism>
<dbReference type="EMBL" id="SSND01000003">
    <property type="protein sequence ID" value="THD82890.1"/>
    <property type="molecule type" value="Genomic_DNA"/>
</dbReference>
<dbReference type="AlphaFoldDB" id="A0A4V6RS14"/>
<keyword evidence="2" id="KW-1185">Reference proteome</keyword>